<dbReference type="Proteomes" id="UP001521074">
    <property type="component" value="Unassembled WGS sequence"/>
</dbReference>
<protein>
    <submittedName>
        <fullName evidence="1">Uncharacterized protein</fullName>
    </submittedName>
</protein>
<reference evidence="1 2" key="1">
    <citation type="submission" date="2021-12" db="EMBL/GenBank/DDBJ databases">
        <title>Genome sequence of Acetobacter sicerae DmPark20a_162.</title>
        <authorList>
            <person name="Chaston J.M."/>
        </authorList>
    </citation>
    <scope>NUCLEOTIDE SEQUENCE [LARGE SCALE GENOMIC DNA]</scope>
    <source>
        <strain evidence="1 2">DmPark20a_162</strain>
    </source>
</reference>
<comment type="caution">
    <text evidence="1">The sequence shown here is derived from an EMBL/GenBank/DDBJ whole genome shotgun (WGS) entry which is preliminary data.</text>
</comment>
<proteinExistence type="predicted"/>
<organism evidence="1 2">
    <name type="scientific">Acetobacter sicerae</name>
    <dbReference type="NCBI Taxonomy" id="85325"/>
    <lineage>
        <taxon>Bacteria</taxon>
        <taxon>Pseudomonadati</taxon>
        <taxon>Pseudomonadota</taxon>
        <taxon>Alphaproteobacteria</taxon>
        <taxon>Acetobacterales</taxon>
        <taxon>Acetobacteraceae</taxon>
        <taxon>Acetobacter</taxon>
    </lineage>
</organism>
<gene>
    <name evidence="1" type="ORF">LWC05_13590</name>
</gene>
<sequence>MATILTLREMVSNAIELNENTPANELSLANAGTSGYSVGLTQYDFGAHSDASGAAAGTDAQTVRSEFNSLLENTRSESGLAESQVNTIEQNIGVKGGSYAITPAMVEGVNKALTTSSGALFTSETDSQGLGRVVS</sequence>
<keyword evidence="2" id="KW-1185">Reference proteome</keyword>
<dbReference type="EMBL" id="JAJSOJ010000052">
    <property type="protein sequence ID" value="MCE0744911.1"/>
    <property type="molecule type" value="Genomic_DNA"/>
</dbReference>
<evidence type="ECO:0000313" key="1">
    <source>
        <dbReference type="EMBL" id="MCE0744911.1"/>
    </source>
</evidence>
<evidence type="ECO:0000313" key="2">
    <source>
        <dbReference type="Proteomes" id="UP001521074"/>
    </source>
</evidence>
<accession>A0ABS8VXP3</accession>
<name>A0ABS8VXP3_9PROT</name>
<dbReference type="RefSeq" id="WP_232878664.1">
    <property type="nucleotide sequence ID" value="NZ_JAJSOJ010000052.1"/>
</dbReference>